<evidence type="ECO:0000313" key="1">
    <source>
        <dbReference type="EMBL" id="KAK0302991.1"/>
    </source>
</evidence>
<dbReference type="Proteomes" id="UP001168146">
    <property type="component" value="Unassembled WGS sequence"/>
</dbReference>
<name>A0AAN6F617_9PEZI</name>
<comment type="caution">
    <text evidence="1">The sequence shown here is derived from an EMBL/GenBank/DDBJ whole genome shotgun (WGS) entry which is preliminary data.</text>
</comment>
<sequence length="172" mass="19453">MEGRLQEAPSNIMWRELLTDVCLSVLKARFKSDSHRDSCLGSIAVAGLVLDQPYLFKKAVGRMAVSFDEVTYSTLGRLVDLQALHILEESLIDSLTKSGRVDVVHKAMRSFRRGFLEANANRNDSQCEKYVEFWLDDITGKALEQIQITSRADPRSVVEMILDRHGKGLRQL</sequence>
<reference evidence="1" key="1">
    <citation type="submission" date="2021-12" db="EMBL/GenBank/DDBJ databases">
        <title>Black yeast isolated from Biological Soil Crust.</title>
        <authorList>
            <person name="Kurbessoian T."/>
        </authorList>
    </citation>
    <scope>NUCLEOTIDE SEQUENCE</scope>
    <source>
        <strain evidence="1">CCFEE 5208</strain>
    </source>
</reference>
<accession>A0AAN6F617</accession>
<gene>
    <name evidence="1" type="ORF">LTR82_017700</name>
</gene>
<dbReference type="AlphaFoldDB" id="A0AAN6F617"/>
<dbReference type="EMBL" id="JASUXU010000163">
    <property type="protein sequence ID" value="KAK0302991.1"/>
    <property type="molecule type" value="Genomic_DNA"/>
</dbReference>
<protein>
    <submittedName>
        <fullName evidence="1">Uncharacterized protein</fullName>
    </submittedName>
</protein>
<evidence type="ECO:0000313" key="2">
    <source>
        <dbReference type="Proteomes" id="UP001168146"/>
    </source>
</evidence>
<organism evidence="1 2">
    <name type="scientific">Friedmanniomyces endolithicus</name>
    <dbReference type="NCBI Taxonomy" id="329885"/>
    <lineage>
        <taxon>Eukaryota</taxon>
        <taxon>Fungi</taxon>
        <taxon>Dikarya</taxon>
        <taxon>Ascomycota</taxon>
        <taxon>Pezizomycotina</taxon>
        <taxon>Dothideomycetes</taxon>
        <taxon>Dothideomycetidae</taxon>
        <taxon>Mycosphaerellales</taxon>
        <taxon>Teratosphaeriaceae</taxon>
        <taxon>Friedmanniomyces</taxon>
    </lineage>
</organism>
<proteinExistence type="predicted"/>